<accession>A0A1R0GVV0</accession>
<reference evidence="2 3" key="1">
    <citation type="journal article" date="2016" name="Mol. Biol. Evol.">
        <title>Genome-Wide Survey of Gut Fungi (Harpellales) Reveals the First Horizontally Transferred Ubiquitin Gene from a Mosquito Host.</title>
        <authorList>
            <person name="Wang Y."/>
            <person name="White M.M."/>
            <person name="Kvist S."/>
            <person name="Moncalvo J.M."/>
        </authorList>
    </citation>
    <scope>NUCLEOTIDE SEQUENCE [LARGE SCALE GENOMIC DNA]</scope>
    <source>
        <strain evidence="2 3">ALG-7-W6</strain>
    </source>
</reference>
<sequence>MILKVMIIFFFLYMGISGGVGTKKCGDILKDAQIVTVDNYYFSSKIVNRGQYDDPELNKFNLGTPNIYCGRPHSVKEKSGKRCKIHYSKKLIQYINADDFEDIKFDVSTDPNTHISVPLVRTNNGTYSISLDVTVKSLSIPLGFESSGKKKKKSYDIYFYQYISEKFGLGAVFVEKYNTNYNKRVKYSGLNSPDHILSWDSRCVNIVLGATEEGYDYHGDLKNCFKISPKESVKVMNGSEKAVNYESLPNHLKEMICDYEMVLKGEKRGSNLLAQNILAFGSFMLNNPNSYIEPIMNSALFLARDDISTYKTFGGDNDFKTHLSYKDEVSIFNELLSSYVSKIKEIEF</sequence>
<comment type="caution">
    <text evidence="2">The sequence shown here is derived from an EMBL/GenBank/DDBJ whole genome shotgun (WGS) entry which is preliminary data.</text>
</comment>
<keyword evidence="3" id="KW-1185">Reference proteome</keyword>
<dbReference type="AlphaFoldDB" id="A0A1R0GVV0"/>
<keyword evidence="1" id="KW-0732">Signal</keyword>
<feature type="chain" id="PRO_5012141599" evidence="1">
    <location>
        <begin position="19"/>
        <end position="348"/>
    </location>
</feature>
<evidence type="ECO:0000313" key="3">
    <source>
        <dbReference type="Proteomes" id="UP000187455"/>
    </source>
</evidence>
<gene>
    <name evidence="2" type="ORF">AYI68_g4876</name>
</gene>
<dbReference type="EMBL" id="LSSL01002855">
    <property type="protein sequence ID" value="OLY81022.1"/>
    <property type="molecule type" value="Genomic_DNA"/>
</dbReference>
<name>A0A1R0GVV0_9FUNG</name>
<evidence type="ECO:0000256" key="1">
    <source>
        <dbReference type="SAM" id="SignalP"/>
    </source>
</evidence>
<organism evidence="2 3">
    <name type="scientific">Smittium mucronatum</name>
    <dbReference type="NCBI Taxonomy" id="133383"/>
    <lineage>
        <taxon>Eukaryota</taxon>
        <taxon>Fungi</taxon>
        <taxon>Fungi incertae sedis</taxon>
        <taxon>Zoopagomycota</taxon>
        <taxon>Kickxellomycotina</taxon>
        <taxon>Harpellomycetes</taxon>
        <taxon>Harpellales</taxon>
        <taxon>Legeriomycetaceae</taxon>
        <taxon>Smittium</taxon>
    </lineage>
</organism>
<proteinExistence type="predicted"/>
<protein>
    <submittedName>
        <fullName evidence="2">Uncharacterized protein</fullName>
    </submittedName>
</protein>
<evidence type="ECO:0000313" key="2">
    <source>
        <dbReference type="EMBL" id="OLY81022.1"/>
    </source>
</evidence>
<dbReference type="Proteomes" id="UP000187455">
    <property type="component" value="Unassembled WGS sequence"/>
</dbReference>
<feature type="signal peptide" evidence="1">
    <location>
        <begin position="1"/>
        <end position="18"/>
    </location>
</feature>